<keyword evidence="2" id="KW-1185">Reference proteome</keyword>
<sequence length="119" mass="12618">MSSTTVLVVAARHASDDAIEAHAAALRAAGADVTIVDLRPAGLAARGERSALRAVRETTDSWAAARRVTRAHRRMLAQAELVVAADRAAVPAVWRARRWNPRADLVNGVPGALQLLAAR</sequence>
<protein>
    <submittedName>
        <fullName evidence="1">Uncharacterized protein</fullName>
    </submittedName>
</protein>
<organism evidence="1 2">
    <name type="scientific">Cellulomonas gelida</name>
    <dbReference type="NCBI Taxonomy" id="1712"/>
    <lineage>
        <taxon>Bacteria</taxon>
        <taxon>Bacillati</taxon>
        <taxon>Actinomycetota</taxon>
        <taxon>Actinomycetes</taxon>
        <taxon>Micrococcales</taxon>
        <taxon>Cellulomonadaceae</taxon>
        <taxon>Cellulomonas</taxon>
    </lineage>
</organism>
<accession>A0A4Y3KIP9</accession>
<proteinExistence type="predicted"/>
<gene>
    <name evidence="1" type="ORF">CGE01nite_07670</name>
</gene>
<evidence type="ECO:0000313" key="1">
    <source>
        <dbReference type="EMBL" id="GEA83516.1"/>
    </source>
</evidence>
<dbReference type="Proteomes" id="UP000320461">
    <property type="component" value="Unassembled WGS sequence"/>
</dbReference>
<dbReference type="AlphaFoldDB" id="A0A4Y3KIP9"/>
<evidence type="ECO:0000313" key="2">
    <source>
        <dbReference type="Proteomes" id="UP000320461"/>
    </source>
</evidence>
<reference evidence="1 2" key="1">
    <citation type="submission" date="2019-06" db="EMBL/GenBank/DDBJ databases">
        <title>Whole genome shotgun sequence of Cellulomonas gelida NBRC 3748.</title>
        <authorList>
            <person name="Hosoyama A."/>
            <person name="Uohara A."/>
            <person name="Ohji S."/>
            <person name="Ichikawa N."/>
        </authorList>
    </citation>
    <scope>NUCLEOTIDE SEQUENCE [LARGE SCALE GENOMIC DNA]</scope>
    <source>
        <strain evidence="1 2">NBRC 3748</strain>
    </source>
</reference>
<dbReference type="RefSeq" id="WP_141369093.1">
    <property type="nucleotide sequence ID" value="NZ_BJLQ01000005.1"/>
</dbReference>
<comment type="caution">
    <text evidence="1">The sequence shown here is derived from an EMBL/GenBank/DDBJ whole genome shotgun (WGS) entry which is preliminary data.</text>
</comment>
<name>A0A4Y3KIP9_9CELL</name>
<dbReference type="OrthoDB" id="9982086at2"/>
<dbReference type="EMBL" id="BJLQ01000005">
    <property type="protein sequence ID" value="GEA83516.1"/>
    <property type="molecule type" value="Genomic_DNA"/>
</dbReference>